<dbReference type="InterPro" id="IPR028651">
    <property type="entry name" value="ING_fam"/>
</dbReference>
<evidence type="ECO:0000256" key="2">
    <source>
        <dbReference type="ARBA" id="ARBA00023015"/>
    </source>
</evidence>
<accession>A0A2P2JQF1</accession>
<organism evidence="6">
    <name type="scientific">Rhizophora mucronata</name>
    <name type="common">Asiatic mangrove</name>
    <dbReference type="NCBI Taxonomy" id="61149"/>
    <lineage>
        <taxon>Eukaryota</taxon>
        <taxon>Viridiplantae</taxon>
        <taxon>Streptophyta</taxon>
        <taxon>Embryophyta</taxon>
        <taxon>Tracheophyta</taxon>
        <taxon>Spermatophyta</taxon>
        <taxon>Magnoliopsida</taxon>
        <taxon>eudicotyledons</taxon>
        <taxon>Gunneridae</taxon>
        <taxon>Pentapetalae</taxon>
        <taxon>rosids</taxon>
        <taxon>fabids</taxon>
        <taxon>Malpighiales</taxon>
        <taxon>Rhizophoraceae</taxon>
        <taxon>Rhizophora</taxon>
    </lineage>
</organism>
<dbReference type="PANTHER" id="PTHR10333:SF103">
    <property type="entry name" value="INHIBITOR OF GROWTH PROTEIN 3"/>
    <property type="match status" value="1"/>
</dbReference>
<feature type="domain" description="Inhibitor of growth protein N-terminal histone-binding" evidence="5">
    <location>
        <begin position="3"/>
        <end position="98"/>
    </location>
</feature>
<dbReference type="SMART" id="SM01408">
    <property type="entry name" value="ING"/>
    <property type="match status" value="1"/>
</dbReference>
<keyword evidence="4" id="KW-0175">Coiled coil</keyword>
<dbReference type="Gene3D" id="6.10.140.1740">
    <property type="match status" value="1"/>
</dbReference>
<sequence>MSFLDDFQANLESLPTILQKKYALLRDLDKSLQEIQRQNEQRCEQEIEEIKQGVKVGNIKPDSSLVRFSDEALDEQKHSIRIADEKVAMAVQAYDLVN</sequence>
<dbReference type="AlphaFoldDB" id="A0A2P2JQF1"/>
<dbReference type="PANTHER" id="PTHR10333">
    <property type="entry name" value="INHIBITOR OF GROWTH PROTEIN"/>
    <property type="match status" value="1"/>
</dbReference>
<name>A0A2P2JQF1_RHIMU</name>
<dbReference type="InterPro" id="IPR024610">
    <property type="entry name" value="ING_N_histone-binding"/>
</dbReference>
<evidence type="ECO:0000256" key="1">
    <source>
        <dbReference type="ARBA" id="ARBA00022853"/>
    </source>
</evidence>
<feature type="coiled-coil region" evidence="4">
    <location>
        <begin position="18"/>
        <end position="45"/>
    </location>
</feature>
<evidence type="ECO:0000256" key="3">
    <source>
        <dbReference type="ARBA" id="ARBA00023163"/>
    </source>
</evidence>
<evidence type="ECO:0000313" key="6">
    <source>
        <dbReference type="EMBL" id="MBW95696.1"/>
    </source>
</evidence>
<keyword evidence="3" id="KW-0804">Transcription</keyword>
<dbReference type="Pfam" id="PF12998">
    <property type="entry name" value="ING"/>
    <property type="match status" value="1"/>
</dbReference>
<keyword evidence="2" id="KW-0805">Transcription regulation</keyword>
<evidence type="ECO:0000256" key="4">
    <source>
        <dbReference type="SAM" id="Coils"/>
    </source>
</evidence>
<evidence type="ECO:0000259" key="5">
    <source>
        <dbReference type="SMART" id="SM01408"/>
    </source>
</evidence>
<reference evidence="6" key="1">
    <citation type="submission" date="2018-02" db="EMBL/GenBank/DDBJ databases">
        <title>Rhizophora mucronata_Transcriptome.</title>
        <authorList>
            <person name="Meera S.P."/>
            <person name="Sreeshan A."/>
            <person name="Augustine A."/>
        </authorList>
    </citation>
    <scope>NUCLEOTIDE SEQUENCE</scope>
    <source>
        <tissue evidence="6">Leaf</tissue>
    </source>
</reference>
<proteinExistence type="predicted"/>
<keyword evidence="1" id="KW-0156">Chromatin regulator</keyword>
<dbReference type="GO" id="GO:0006325">
    <property type="term" value="P:chromatin organization"/>
    <property type="evidence" value="ECO:0007669"/>
    <property type="project" value="UniProtKB-KW"/>
</dbReference>
<dbReference type="EMBL" id="GGEC01015213">
    <property type="protein sequence ID" value="MBW95696.1"/>
    <property type="molecule type" value="Transcribed_RNA"/>
</dbReference>
<protein>
    <submittedName>
        <fullName evidence="6">PHD finger protein ING</fullName>
    </submittedName>
</protein>